<protein>
    <recommendedName>
        <fullName evidence="2">Single-stranded-DNA-specific exonuclease RecJ</fullName>
    </recommendedName>
</protein>
<sequence length="821" mass="89135">MIHWRARIGRDADREKAKALEQALDISPACAALLCARGYGDAQAAYAFMHPEQGSLHDPLALQDMEKAVKRLRQAIDGGERIVIYGDYDADGMCATALMMRGLRTLGGNVEYYIPSRDKEGYGMNAGAIRAIAAGGPGLIVSVDNGIAAAPEIALANELGLHCIVTDHHICPEELPPALAVIDPHRADERYPFSDLCGTAVAGKLLCALGGEEMLDEMIDLIALATVADLVPLHGENRILVYRGLQKINQAPSLGIQMLARAAGLDGKTLSAGNLAFGLAPRLNAAGRIDSPAKGVELLMAQQPERAWALAAELDGLNQKRQQMEMTFSEQAEKMVLADEKAAQKGVILLQHPDWHEGVIGIVASRMVERFHRPAILFAVKEGRLVGSARSVPGINIYELMAPCRELFMRFGGHAQAAGVTLAPENFAPFAEKINALAAQLSPELFQRSYEYDLKIALPQVTEQLIGEMEHLSPFGWGNPEPAFLLEDERVEQAQAFGKENRHLKMRLGGRLPAIAWQAGERQRELERMGRATLLVVPEINTYGGRRELRCQVKAFAPQANARSALASGENTALKFVRAILGAIRYNMDKPGVGAIREYPFEQGTAGLALAAAGSPFGSLAVCYTPKGAALLLEALEKAGALQRFEVYEGAPPAEPYGENAIVLAPLPEFFTLNGRWQRLVLAEGAALGGGLVFDTCQTEALRHDQPQELVRDALKDLVPERAALGQCWKRISALPRHEIAAMPFAQLCACCGYAGAQEQLYFALEVFNELGLLHFTCARDWMVHIKLPQQAARRNLEDSGLFCAVRALLQEPDVQAAHVS</sequence>
<keyword evidence="4" id="KW-0378">Hydrolase</keyword>
<dbReference type="EMBL" id="JACRSO010000002">
    <property type="protein sequence ID" value="MBC8529046.1"/>
    <property type="molecule type" value="Genomic_DNA"/>
</dbReference>
<evidence type="ECO:0000313" key="9">
    <source>
        <dbReference type="EMBL" id="MBC8529046.1"/>
    </source>
</evidence>
<dbReference type="InterPro" id="IPR038763">
    <property type="entry name" value="DHH_sf"/>
</dbReference>
<dbReference type="InterPro" id="IPR001667">
    <property type="entry name" value="DDH_dom"/>
</dbReference>
<dbReference type="RefSeq" id="WP_249284948.1">
    <property type="nucleotide sequence ID" value="NZ_JACRSO010000002.1"/>
</dbReference>
<evidence type="ECO:0000313" key="10">
    <source>
        <dbReference type="Proteomes" id="UP000654279"/>
    </source>
</evidence>
<accession>A0A926D0M2</accession>
<dbReference type="PANTHER" id="PTHR30255">
    <property type="entry name" value="SINGLE-STRANDED-DNA-SPECIFIC EXONUCLEASE RECJ"/>
    <property type="match status" value="1"/>
</dbReference>
<keyword evidence="5 9" id="KW-0269">Exonuclease</keyword>
<evidence type="ECO:0000259" key="7">
    <source>
        <dbReference type="Pfam" id="PF02272"/>
    </source>
</evidence>
<dbReference type="InterPro" id="IPR051673">
    <property type="entry name" value="SSDNA_exonuclease_RecJ"/>
</dbReference>
<dbReference type="AlphaFoldDB" id="A0A926D0M2"/>
<feature type="domain" description="DHHA1" evidence="7">
    <location>
        <begin position="346"/>
        <end position="438"/>
    </location>
</feature>
<evidence type="ECO:0000259" key="6">
    <source>
        <dbReference type="Pfam" id="PF01368"/>
    </source>
</evidence>
<dbReference type="InterPro" id="IPR041122">
    <property type="entry name" value="RecJ_OB"/>
</dbReference>
<dbReference type="GO" id="GO:0003676">
    <property type="term" value="F:nucleic acid binding"/>
    <property type="evidence" value="ECO:0007669"/>
    <property type="project" value="InterPro"/>
</dbReference>
<dbReference type="Gene3D" id="3.90.1640.30">
    <property type="match status" value="1"/>
</dbReference>
<evidence type="ECO:0000256" key="5">
    <source>
        <dbReference type="ARBA" id="ARBA00022839"/>
    </source>
</evidence>
<feature type="domain" description="DDH" evidence="6">
    <location>
        <begin position="81"/>
        <end position="226"/>
    </location>
</feature>
<dbReference type="GO" id="GO:0008409">
    <property type="term" value="F:5'-3' exonuclease activity"/>
    <property type="evidence" value="ECO:0007669"/>
    <property type="project" value="InterPro"/>
</dbReference>
<evidence type="ECO:0000256" key="3">
    <source>
        <dbReference type="ARBA" id="ARBA00022722"/>
    </source>
</evidence>
<dbReference type="NCBIfam" id="TIGR00644">
    <property type="entry name" value="recJ"/>
    <property type="match status" value="1"/>
</dbReference>
<comment type="similarity">
    <text evidence="1">Belongs to the RecJ family.</text>
</comment>
<dbReference type="GO" id="GO:0006281">
    <property type="term" value="P:DNA repair"/>
    <property type="evidence" value="ECO:0007669"/>
    <property type="project" value="InterPro"/>
</dbReference>
<gene>
    <name evidence="9" type="primary">recJ</name>
    <name evidence="9" type="ORF">H8699_06365</name>
</gene>
<dbReference type="Proteomes" id="UP000654279">
    <property type="component" value="Unassembled WGS sequence"/>
</dbReference>
<evidence type="ECO:0000256" key="1">
    <source>
        <dbReference type="ARBA" id="ARBA00005915"/>
    </source>
</evidence>
<dbReference type="InterPro" id="IPR003156">
    <property type="entry name" value="DHHA1_dom"/>
</dbReference>
<dbReference type="Gene3D" id="3.10.310.30">
    <property type="match status" value="1"/>
</dbReference>
<reference evidence="9" key="1">
    <citation type="submission" date="2020-08" db="EMBL/GenBank/DDBJ databases">
        <title>Genome public.</title>
        <authorList>
            <person name="Liu C."/>
            <person name="Sun Q."/>
        </authorList>
    </citation>
    <scope>NUCLEOTIDE SEQUENCE</scope>
    <source>
        <strain evidence="9">NSJ-44</strain>
    </source>
</reference>
<keyword evidence="3" id="KW-0540">Nuclease</keyword>
<dbReference type="Pfam" id="PF01368">
    <property type="entry name" value="DHH"/>
    <property type="match status" value="1"/>
</dbReference>
<dbReference type="GO" id="GO:0006310">
    <property type="term" value="P:DNA recombination"/>
    <property type="evidence" value="ECO:0007669"/>
    <property type="project" value="InterPro"/>
</dbReference>
<dbReference type="Pfam" id="PF17768">
    <property type="entry name" value="RecJ_OB"/>
    <property type="match status" value="1"/>
</dbReference>
<keyword evidence="10" id="KW-1185">Reference proteome</keyword>
<evidence type="ECO:0000256" key="2">
    <source>
        <dbReference type="ARBA" id="ARBA00019841"/>
    </source>
</evidence>
<dbReference type="PANTHER" id="PTHR30255:SF2">
    <property type="entry name" value="SINGLE-STRANDED-DNA-SPECIFIC EXONUCLEASE RECJ"/>
    <property type="match status" value="1"/>
</dbReference>
<proteinExistence type="inferred from homology"/>
<dbReference type="InterPro" id="IPR004610">
    <property type="entry name" value="RecJ"/>
</dbReference>
<feature type="domain" description="RecJ OB" evidence="8">
    <location>
        <begin position="452"/>
        <end position="554"/>
    </location>
</feature>
<comment type="caution">
    <text evidence="9">The sequence shown here is derived from an EMBL/GenBank/DDBJ whole genome shotgun (WGS) entry which is preliminary data.</text>
</comment>
<dbReference type="Pfam" id="PF02272">
    <property type="entry name" value="DHHA1"/>
    <property type="match status" value="1"/>
</dbReference>
<name>A0A926D0M2_9FIRM</name>
<evidence type="ECO:0000256" key="4">
    <source>
        <dbReference type="ARBA" id="ARBA00022801"/>
    </source>
</evidence>
<evidence type="ECO:0000259" key="8">
    <source>
        <dbReference type="Pfam" id="PF17768"/>
    </source>
</evidence>
<dbReference type="SUPFAM" id="SSF64182">
    <property type="entry name" value="DHH phosphoesterases"/>
    <property type="match status" value="1"/>
</dbReference>
<organism evidence="9 10">
    <name type="scientific">Luoshenia tenuis</name>
    <dbReference type="NCBI Taxonomy" id="2763654"/>
    <lineage>
        <taxon>Bacteria</taxon>
        <taxon>Bacillati</taxon>
        <taxon>Bacillota</taxon>
        <taxon>Clostridia</taxon>
        <taxon>Christensenellales</taxon>
        <taxon>Christensenellaceae</taxon>
        <taxon>Luoshenia</taxon>
    </lineage>
</organism>